<dbReference type="PRINTS" id="PR00344">
    <property type="entry name" value="BCTRLSENSOR"/>
</dbReference>
<evidence type="ECO:0000313" key="17">
    <source>
        <dbReference type="EMBL" id="MFB5266471.1"/>
    </source>
</evidence>
<evidence type="ECO:0000256" key="13">
    <source>
        <dbReference type="ARBA" id="ARBA00023136"/>
    </source>
</evidence>
<comment type="catalytic activity">
    <reaction evidence="1">
        <text>ATP + protein L-histidine = ADP + protein N-phospho-L-histidine.</text>
        <dbReference type="EC" id="2.7.13.3"/>
    </reaction>
</comment>
<evidence type="ECO:0000313" key="18">
    <source>
        <dbReference type="Proteomes" id="UP001580346"/>
    </source>
</evidence>
<evidence type="ECO:0000256" key="14">
    <source>
        <dbReference type="SAM" id="MobiDB-lite"/>
    </source>
</evidence>
<dbReference type="Pfam" id="PF17203">
    <property type="entry name" value="sCache_3_2"/>
    <property type="match status" value="1"/>
</dbReference>
<keyword evidence="10 17" id="KW-0067">ATP-binding</keyword>
<keyword evidence="12" id="KW-0902">Two-component regulatory system</keyword>
<evidence type="ECO:0000256" key="7">
    <source>
        <dbReference type="ARBA" id="ARBA00022692"/>
    </source>
</evidence>
<dbReference type="InterPro" id="IPR033463">
    <property type="entry name" value="sCache_3"/>
</dbReference>
<dbReference type="InterPro" id="IPR005467">
    <property type="entry name" value="His_kinase_dom"/>
</dbReference>
<dbReference type="EMBL" id="JBHHMI010000004">
    <property type="protein sequence ID" value="MFB5266471.1"/>
    <property type="molecule type" value="Genomic_DNA"/>
</dbReference>
<dbReference type="GO" id="GO:0005524">
    <property type="term" value="F:ATP binding"/>
    <property type="evidence" value="ECO:0007669"/>
    <property type="project" value="UniProtKB-KW"/>
</dbReference>
<dbReference type="InterPro" id="IPR039506">
    <property type="entry name" value="SPOB_a"/>
</dbReference>
<evidence type="ECO:0000256" key="15">
    <source>
        <dbReference type="SAM" id="Phobius"/>
    </source>
</evidence>
<evidence type="ECO:0000256" key="2">
    <source>
        <dbReference type="ARBA" id="ARBA00004651"/>
    </source>
</evidence>
<dbReference type="Gene3D" id="3.30.450.20">
    <property type="entry name" value="PAS domain"/>
    <property type="match status" value="2"/>
</dbReference>
<sequence length="542" mass="60078">MRKGLRIKGKITILSFCIVLFALSIGGIILTGHIALLKEEELGQRLLVTARTVAEMPAVVEGLTEKGKRPVLQDVAERIRIVNNTDYIVIMDMNAIRWTHPANRLIGTKSGGADERAAFAEHTYLSKAKGEEGTALRAFAPVMNEEREQVGVVLAGKLLPTLGTLIESMLGEIYVISLLTLLFGIWGSWLLASHIKKRMFELEPEEIARLLVERTATFQAMHEGIVAIDSEEKITIFNEKAREMLRVQGDVIGRPVREVLPDSRLPATLQTNRPLYNHTDFIGPAHIVSTRVPITVKGRVVGAVSIFQDRTEVTRMAEELTGVKAFVEALRVQSHEYMNKLHTVGGLLQLGDEQRALTYLYEVVEQQEGLLRFVNQRIHVDSIAGLLLGKISRGKELGIGVRLDSHSWLEELPAGLDHHDMVVVLGNLVENAFDALQDKQGPTEVFLSIEQNAEVCSVLIEDNGPGMSQETRARWFEMGYTTKQGEHRGIGMHLVHSIVDAAGGTIAMDSDEGEGTSIMITLPMQREEGNDGEKRADERRPD</sequence>
<keyword evidence="7 15" id="KW-0812">Transmembrane</keyword>
<dbReference type="InterPro" id="IPR029151">
    <property type="entry name" value="Sensor-like_sf"/>
</dbReference>
<dbReference type="InterPro" id="IPR050980">
    <property type="entry name" value="2C_sensor_his_kinase"/>
</dbReference>
<dbReference type="SMART" id="SM00387">
    <property type="entry name" value="HATPase_c"/>
    <property type="match status" value="1"/>
</dbReference>
<organism evidence="17 18">
    <name type="scientific">Paenibacillus enshidis</name>
    <dbReference type="NCBI Taxonomy" id="1458439"/>
    <lineage>
        <taxon>Bacteria</taxon>
        <taxon>Bacillati</taxon>
        <taxon>Bacillota</taxon>
        <taxon>Bacilli</taxon>
        <taxon>Bacillales</taxon>
        <taxon>Paenibacillaceae</taxon>
        <taxon>Paenibacillus</taxon>
    </lineage>
</organism>
<dbReference type="PROSITE" id="PS50109">
    <property type="entry name" value="HIS_KIN"/>
    <property type="match status" value="1"/>
</dbReference>
<feature type="transmembrane region" description="Helical" evidence="15">
    <location>
        <begin position="12"/>
        <end position="36"/>
    </location>
</feature>
<dbReference type="InterPro" id="IPR000014">
    <property type="entry name" value="PAS"/>
</dbReference>
<keyword evidence="9" id="KW-0418">Kinase</keyword>
<dbReference type="Proteomes" id="UP001580346">
    <property type="component" value="Unassembled WGS sequence"/>
</dbReference>
<feature type="compositionally biased region" description="Basic and acidic residues" evidence="14">
    <location>
        <begin position="525"/>
        <end position="542"/>
    </location>
</feature>
<keyword evidence="8" id="KW-0547">Nucleotide-binding</keyword>
<dbReference type="InterPro" id="IPR003594">
    <property type="entry name" value="HATPase_dom"/>
</dbReference>
<dbReference type="Pfam" id="PF14689">
    <property type="entry name" value="SPOB_a"/>
    <property type="match status" value="1"/>
</dbReference>
<evidence type="ECO:0000256" key="11">
    <source>
        <dbReference type="ARBA" id="ARBA00022989"/>
    </source>
</evidence>
<dbReference type="Pfam" id="PF02518">
    <property type="entry name" value="HATPase_c"/>
    <property type="match status" value="1"/>
</dbReference>
<dbReference type="SUPFAM" id="SSF55785">
    <property type="entry name" value="PYP-like sensor domain (PAS domain)"/>
    <property type="match status" value="1"/>
</dbReference>
<dbReference type="SUPFAM" id="SSF55890">
    <property type="entry name" value="Sporulation response regulatory protein Spo0B"/>
    <property type="match status" value="1"/>
</dbReference>
<evidence type="ECO:0000256" key="4">
    <source>
        <dbReference type="ARBA" id="ARBA00022475"/>
    </source>
</evidence>
<dbReference type="InterPro" id="IPR004358">
    <property type="entry name" value="Sig_transdc_His_kin-like_C"/>
</dbReference>
<comment type="caution">
    <text evidence="17">The sequence shown here is derived from an EMBL/GenBank/DDBJ whole genome shotgun (WGS) entry which is preliminary data.</text>
</comment>
<keyword evidence="11 15" id="KW-1133">Transmembrane helix</keyword>
<evidence type="ECO:0000256" key="5">
    <source>
        <dbReference type="ARBA" id="ARBA00022553"/>
    </source>
</evidence>
<dbReference type="RefSeq" id="WP_375354203.1">
    <property type="nucleotide sequence ID" value="NZ_JBHHMI010000004.1"/>
</dbReference>
<dbReference type="PANTHER" id="PTHR44936">
    <property type="entry name" value="SENSOR PROTEIN CREC"/>
    <property type="match status" value="1"/>
</dbReference>
<dbReference type="Gene3D" id="1.10.287.130">
    <property type="match status" value="1"/>
</dbReference>
<feature type="transmembrane region" description="Helical" evidence="15">
    <location>
        <begin position="173"/>
        <end position="192"/>
    </location>
</feature>
<keyword evidence="13 15" id="KW-0472">Membrane</keyword>
<evidence type="ECO:0000256" key="3">
    <source>
        <dbReference type="ARBA" id="ARBA00012438"/>
    </source>
</evidence>
<evidence type="ECO:0000256" key="10">
    <source>
        <dbReference type="ARBA" id="ARBA00022840"/>
    </source>
</evidence>
<name>A0ABV5ATI1_9BACL</name>
<evidence type="ECO:0000256" key="8">
    <source>
        <dbReference type="ARBA" id="ARBA00022741"/>
    </source>
</evidence>
<evidence type="ECO:0000256" key="12">
    <source>
        <dbReference type="ARBA" id="ARBA00023012"/>
    </source>
</evidence>
<dbReference type="EC" id="2.7.13.3" evidence="3"/>
<keyword evidence="5" id="KW-0597">Phosphoprotein</keyword>
<dbReference type="InterPro" id="IPR035965">
    <property type="entry name" value="PAS-like_dom_sf"/>
</dbReference>
<evidence type="ECO:0000259" key="16">
    <source>
        <dbReference type="PROSITE" id="PS50109"/>
    </source>
</evidence>
<evidence type="ECO:0000256" key="9">
    <source>
        <dbReference type="ARBA" id="ARBA00022777"/>
    </source>
</evidence>
<dbReference type="InterPro" id="IPR036890">
    <property type="entry name" value="HATPase_C_sf"/>
</dbReference>
<accession>A0ABV5ATI1</accession>
<evidence type="ECO:0000256" key="1">
    <source>
        <dbReference type="ARBA" id="ARBA00000085"/>
    </source>
</evidence>
<dbReference type="SMART" id="SM00091">
    <property type="entry name" value="PAS"/>
    <property type="match status" value="1"/>
</dbReference>
<dbReference type="SUPFAM" id="SSF55874">
    <property type="entry name" value="ATPase domain of HSP90 chaperone/DNA topoisomerase II/histidine kinase"/>
    <property type="match status" value="1"/>
</dbReference>
<comment type="subcellular location">
    <subcellularLocation>
        <location evidence="2">Cell membrane</location>
        <topology evidence="2">Multi-pass membrane protein</topology>
    </subcellularLocation>
</comment>
<dbReference type="InterPro" id="IPR016120">
    <property type="entry name" value="Sig_transdc_His_kin_SpoOB"/>
</dbReference>
<proteinExistence type="predicted"/>
<evidence type="ECO:0000256" key="6">
    <source>
        <dbReference type="ARBA" id="ARBA00022679"/>
    </source>
</evidence>
<dbReference type="CDD" id="cd00130">
    <property type="entry name" value="PAS"/>
    <property type="match status" value="1"/>
</dbReference>
<dbReference type="Gene3D" id="3.30.565.10">
    <property type="entry name" value="Histidine kinase-like ATPase, C-terminal domain"/>
    <property type="match status" value="1"/>
</dbReference>
<dbReference type="SUPFAM" id="SSF103190">
    <property type="entry name" value="Sensory domain-like"/>
    <property type="match status" value="1"/>
</dbReference>
<gene>
    <name evidence="17" type="ORF">ACE41H_06705</name>
</gene>
<reference evidence="17 18" key="1">
    <citation type="submission" date="2024-09" db="EMBL/GenBank/DDBJ databases">
        <title>Paenibacillus zeirhizospherea sp. nov., isolated from surface of the maize (Zea mays) roots in a horticulture field, Hungary.</title>
        <authorList>
            <person name="Marton D."/>
            <person name="Farkas M."/>
            <person name="Bedics A."/>
            <person name="Toth E."/>
            <person name="Tancsics A."/>
            <person name="Boka K."/>
            <person name="Maroti G."/>
            <person name="Kriszt B."/>
            <person name="Cserhati M."/>
        </authorList>
    </citation>
    <scope>NUCLEOTIDE SEQUENCE [LARGE SCALE GENOMIC DNA]</scope>
    <source>
        <strain evidence="17 18">KCTC 33519</strain>
    </source>
</reference>
<protein>
    <recommendedName>
        <fullName evidence="3">histidine kinase</fullName>
        <ecNumber evidence="3">2.7.13.3</ecNumber>
    </recommendedName>
</protein>
<feature type="region of interest" description="Disordered" evidence="14">
    <location>
        <begin position="523"/>
        <end position="542"/>
    </location>
</feature>
<keyword evidence="4" id="KW-1003">Cell membrane</keyword>
<dbReference type="PANTHER" id="PTHR44936:SF10">
    <property type="entry name" value="SENSOR PROTEIN RSTB"/>
    <property type="match status" value="1"/>
</dbReference>
<keyword evidence="18" id="KW-1185">Reference proteome</keyword>
<feature type="domain" description="Histidine kinase" evidence="16">
    <location>
        <begin position="332"/>
        <end position="526"/>
    </location>
</feature>
<keyword evidence="6" id="KW-0808">Transferase</keyword>